<organism evidence="1 2">
    <name type="scientific">Halomonas beimenensis</name>
    <dbReference type="NCBI Taxonomy" id="475662"/>
    <lineage>
        <taxon>Bacteria</taxon>
        <taxon>Pseudomonadati</taxon>
        <taxon>Pseudomonadota</taxon>
        <taxon>Gammaproteobacteria</taxon>
        <taxon>Oceanospirillales</taxon>
        <taxon>Halomonadaceae</taxon>
        <taxon>Halomonas</taxon>
    </lineage>
</organism>
<dbReference type="KEGG" id="hbe:BEI_2075"/>
<protein>
    <submittedName>
        <fullName evidence="1">Uncharacterized protein</fullName>
    </submittedName>
</protein>
<reference evidence="1 2" key="1">
    <citation type="journal article" date="2017" name="Sci. Rep.">
        <title>Revealing the Saline Adaptation Strategies of the Halophilic Bacterium Halomonas beimenensis through High-throughput Omics and Transposon Mutagenesis Approaches.</title>
        <authorList>
            <person name="Chen Y.H."/>
            <person name="Lin S.S."/>
            <person name="Shyu Y.T."/>
        </authorList>
    </citation>
    <scope>NUCLEOTIDE SEQUENCE [LARGE SCALE GENOMIC DNA]</scope>
    <source>
        <strain evidence="1 2">NTU-111</strain>
    </source>
</reference>
<evidence type="ECO:0000313" key="1">
    <source>
        <dbReference type="EMBL" id="ATJ83062.1"/>
    </source>
</evidence>
<name>A0A291P879_9GAMM</name>
<proteinExistence type="predicted"/>
<keyword evidence="2" id="KW-1185">Reference proteome</keyword>
<gene>
    <name evidence="1" type="ORF">BEI_2075</name>
</gene>
<evidence type="ECO:0000313" key="2">
    <source>
        <dbReference type="Proteomes" id="UP000219993"/>
    </source>
</evidence>
<dbReference type="Proteomes" id="UP000219993">
    <property type="component" value="Chromosome"/>
</dbReference>
<sequence length="38" mass="4595">MERMRFWRASCIRFAAEVEYPMRIPAPDTNDPNRKEIP</sequence>
<dbReference type="AlphaFoldDB" id="A0A291P879"/>
<accession>A0A291P879</accession>
<dbReference type="EMBL" id="CP021435">
    <property type="protein sequence ID" value="ATJ83062.1"/>
    <property type="molecule type" value="Genomic_DNA"/>
</dbReference>